<name>A0A235H6Z3_AZOBR</name>
<dbReference type="AlphaFoldDB" id="A0A235H6Z3"/>
<proteinExistence type="predicted"/>
<dbReference type="Pfam" id="PF02924">
    <property type="entry name" value="HDPD"/>
    <property type="match status" value="1"/>
</dbReference>
<accession>A0A235H6Z3</accession>
<dbReference type="RefSeq" id="WP_094306761.1">
    <property type="nucleotide sequence ID" value="NZ_NOWT01000041.1"/>
</dbReference>
<comment type="caution">
    <text evidence="1">The sequence shown here is derived from an EMBL/GenBank/DDBJ whole genome shotgun (WGS) entry which is preliminary data.</text>
</comment>
<evidence type="ECO:0000313" key="2">
    <source>
        <dbReference type="Proteomes" id="UP000215367"/>
    </source>
</evidence>
<organism evidence="1 2">
    <name type="scientific">Azospirillum brasilense</name>
    <dbReference type="NCBI Taxonomy" id="192"/>
    <lineage>
        <taxon>Bacteria</taxon>
        <taxon>Pseudomonadati</taxon>
        <taxon>Pseudomonadota</taxon>
        <taxon>Alphaproteobacteria</taxon>
        <taxon>Rhodospirillales</taxon>
        <taxon>Azospirillaceae</taxon>
        <taxon>Azospirillum</taxon>
    </lineage>
</organism>
<geneLocation type="plasmid" evidence="1">
    <name>unnamed</name>
</geneLocation>
<gene>
    <name evidence="1" type="ORF">CHT98_28525</name>
</gene>
<reference evidence="1 2" key="1">
    <citation type="submission" date="2017-07" db="EMBL/GenBank/DDBJ databases">
        <title>Whole genome sequence of Azospirillum brasilense 2A1, a potential biofertilizer strain.</title>
        <authorList>
            <person name="Fontana C.A."/>
            <person name="Toffoli L.M."/>
            <person name="Salazar S.M."/>
            <person name="Puglisi E."/>
            <person name="Pedraza R."/>
            <person name="Bassi D."/>
            <person name="Cocconcelli P.S."/>
        </authorList>
    </citation>
    <scope>NUCLEOTIDE SEQUENCE [LARGE SCALE GENOMIC DNA]</scope>
    <source>
        <strain evidence="1 2">2A1</strain>
        <plasmid evidence="1">unnamed</plasmid>
    </source>
</reference>
<dbReference type="InterPro" id="IPR004195">
    <property type="entry name" value="Head_decoration_D"/>
</dbReference>
<dbReference type="Proteomes" id="UP000215367">
    <property type="component" value="Unassembled WGS sequence"/>
</dbReference>
<evidence type="ECO:0008006" key="3">
    <source>
        <dbReference type="Google" id="ProtNLM"/>
    </source>
</evidence>
<dbReference type="EMBL" id="NOWT01000041">
    <property type="protein sequence ID" value="OYD80945.1"/>
    <property type="molecule type" value="Genomic_DNA"/>
</dbReference>
<protein>
    <recommendedName>
        <fullName evidence="3">Head decoration protein</fullName>
    </recommendedName>
</protein>
<sequence length="123" mass="12510">MATLTENLPHAGGYLISEGNGDISREPVTLASGNGVIRTGTVLAKLTATGKYVPYDNAGTDGSETAAAILWEERDTTDGDATAVVTARHATVNKAELVWAAGVDATGITAGLADLAVLSIIAR</sequence>
<keyword evidence="1" id="KW-0614">Plasmid</keyword>
<evidence type="ECO:0000313" key="1">
    <source>
        <dbReference type="EMBL" id="OYD80945.1"/>
    </source>
</evidence>
<dbReference type="Gene3D" id="2.40.300.10">
    <property type="entry name" value="Head decoration protein D"/>
    <property type="match status" value="1"/>
</dbReference>